<dbReference type="GO" id="GO:0009691">
    <property type="term" value="P:cytokinin biosynthetic process"/>
    <property type="evidence" value="ECO:0007669"/>
    <property type="project" value="UniProtKB-KW"/>
</dbReference>
<dbReference type="Gene3D" id="3.40.50.300">
    <property type="entry name" value="P-loop containing nucleotide triphosphate hydrolases"/>
    <property type="match status" value="1"/>
</dbReference>
<organism evidence="6 7">
    <name type="scientific">Vanilla planifolia</name>
    <name type="common">Vanilla</name>
    <dbReference type="NCBI Taxonomy" id="51239"/>
    <lineage>
        <taxon>Eukaryota</taxon>
        <taxon>Viridiplantae</taxon>
        <taxon>Streptophyta</taxon>
        <taxon>Embryophyta</taxon>
        <taxon>Tracheophyta</taxon>
        <taxon>Spermatophyta</taxon>
        <taxon>Magnoliopsida</taxon>
        <taxon>Liliopsida</taxon>
        <taxon>Asparagales</taxon>
        <taxon>Orchidaceae</taxon>
        <taxon>Vanilloideae</taxon>
        <taxon>Vanilleae</taxon>
        <taxon>Vanilla</taxon>
    </lineage>
</organism>
<keyword evidence="3" id="KW-0203">Cytokinin biosynthesis</keyword>
<dbReference type="GO" id="GO:0005524">
    <property type="term" value="F:ATP binding"/>
    <property type="evidence" value="ECO:0007669"/>
    <property type="project" value="UniProtKB-KW"/>
</dbReference>
<reference evidence="6 7" key="1">
    <citation type="journal article" date="2020" name="Nat. Food">
        <title>A phased Vanilla planifolia genome enables genetic improvement of flavour and production.</title>
        <authorList>
            <person name="Hasing T."/>
            <person name="Tang H."/>
            <person name="Brym M."/>
            <person name="Khazi F."/>
            <person name="Huang T."/>
            <person name="Chambers A.H."/>
        </authorList>
    </citation>
    <scope>NUCLEOTIDE SEQUENCE [LARGE SCALE GENOMIC DNA]</scope>
    <source>
        <tissue evidence="6">Leaf</tissue>
    </source>
</reference>
<accession>A0A835V2Q9</accession>
<evidence type="ECO:0000256" key="3">
    <source>
        <dbReference type="ARBA" id="ARBA00022712"/>
    </source>
</evidence>
<dbReference type="GO" id="GO:0052381">
    <property type="term" value="F:tRNA dimethylallyltransferase activity"/>
    <property type="evidence" value="ECO:0007669"/>
    <property type="project" value="TreeGrafter"/>
</dbReference>
<keyword evidence="2" id="KW-0808">Transferase</keyword>
<dbReference type="GO" id="GO:0006400">
    <property type="term" value="P:tRNA modification"/>
    <property type="evidence" value="ECO:0007669"/>
    <property type="project" value="TreeGrafter"/>
</dbReference>
<dbReference type="InterPro" id="IPR039657">
    <property type="entry name" value="Dimethylallyltransferase"/>
</dbReference>
<sequence>MAPSWSKPKVVFVLGSTATGKSKLAISLALRFGGEVINSDKMQLYRGLDVITNKVTTDECAGIPHHLLGILHPDADFTAEDFRREATQAIDQVLSCGCLPIVAGGSNNYIKELIQGNNGEFPARHDCCFLWVDVDKPVLDAFVAERLERMLEKGLVVEAWEAFDASNADYSKGIRRSIGLPEMDRFFRSQEKEERLLAEAIEEIRSNTCKLAEAQREKIVRLVMENKWSVWKVDATAAIVWRGEKEAERVWGETVLDPSVDIVKQFLEGEREVLMTETASTGCGVSCKAAAMATVLVAK</sequence>
<dbReference type="SUPFAM" id="SSF52540">
    <property type="entry name" value="P-loop containing nucleoside triphosphate hydrolases"/>
    <property type="match status" value="1"/>
</dbReference>
<evidence type="ECO:0000313" key="6">
    <source>
        <dbReference type="EMBL" id="KAG0480956.1"/>
    </source>
</evidence>
<keyword evidence="4" id="KW-0547">Nucleotide-binding</keyword>
<comment type="similarity">
    <text evidence="1">Belongs to the IPP transferase family.</text>
</comment>
<dbReference type="EMBL" id="JADCNL010000005">
    <property type="protein sequence ID" value="KAG0480956.1"/>
    <property type="molecule type" value="Genomic_DNA"/>
</dbReference>
<evidence type="ECO:0000256" key="2">
    <source>
        <dbReference type="ARBA" id="ARBA00022679"/>
    </source>
</evidence>
<evidence type="ECO:0000313" key="7">
    <source>
        <dbReference type="Proteomes" id="UP000636800"/>
    </source>
</evidence>
<evidence type="ECO:0000256" key="5">
    <source>
        <dbReference type="ARBA" id="ARBA00022840"/>
    </source>
</evidence>
<dbReference type="Pfam" id="PF01715">
    <property type="entry name" value="IPPT"/>
    <property type="match status" value="2"/>
</dbReference>
<protein>
    <submittedName>
        <fullName evidence="6">Uncharacterized protein</fullName>
    </submittedName>
</protein>
<evidence type="ECO:0000256" key="4">
    <source>
        <dbReference type="ARBA" id="ARBA00022741"/>
    </source>
</evidence>
<dbReference type="Proteomes" id="UP000636800">
    <property type="component" value="Chromosome 5"/>
</dbReference>
<dbReference type="OrthoDB" id="785551at2759"/>
<keyword evidence="7" id="KW-1185">Reference proteome</keyword>
<dbReference type="PANTHER" id="PTHR11088">
    <property type="entry name" value="TRNA DIMETHYLALLYLTRANSFERASE"/>
    <property type="match status" value="1"/>
</dbReference>
<dbReference type="Gene3D" id="1.10.287.890">
    <property type="entry name" value="Crystal structure of tRNA isopentenylpyrophosphate transferase (bh2366) domain"/>
    <property type="match status" value="1"/>
</dbReference>
<dbReference type="InterPro" id="IPR027417">
    <property type="entry name" value="P-loop_NTPase"/>
</dbReference>
<proteinExistence type="inferred from homology"/>
<comment type="caution">
    <text evidence="6">The sequence shown here is derived from an EMBL/GenBank/DDBJ whole genome shotgun (WGS) entry which is preliminary data.</text>
</comment>
<dbReference type="AlphaFoldDB" id="A0A835V2Q9"/>
<dbReference type="PANTHER" id="PTHR11088:SF74">
    <property type="entry name" value="ADENYLATE ISOPENTENYLTRANSFERASE 5, CHLOROPLASTIC"/>
    <property type="match status" value="1"/>
</dbReference>
<keyword evidence="5" id="KW-0067">ATP-binding</keyword>
<dbReference type="GO" id="GO:0005739">
    <property type="term" value="C:mitochondrion"/>
    <property type="evidence" value="ECO:0007669"/>
    <property type="project" value="TreeGrafter"/>
</dbReference>
<evidence type="ECO:0000256" key="1">
    <source>
        <dbReference type="ARBA" id="ARBA00005842"/>
    </source>
</evidence>
<gene>
    <name evidence="6" type="ORF">HPP92_011814</name>
</gene>
<name>A0A835V2Q9_VANPL</name>